<accession>A0A381V964</accession>
<protein>
    <recommendedName>
        <fullName evidence="1">DHFR domain-containing protein</fullName>
    </recommendedName>
</protein>
<proteinExistence type="predicted"/>
<name>A0A381V964_9ZZZZ</name>
<dbReference type="EMBL" id="UINC01008040">
    <property type="protein sequence ID" value="SVA36217.1"/>
    <property type="molecule type" value="Genomic_DNA"/>
</dbReference>
<evidence type="ECO:0000259" key="1">
    <source>
        <dbReference type="Pfam" id="PF00186"/>
    </source>
</evidence>
<gene>
    <name evidence="2" type="ORF">METZ01_LOCUS89071</name>
</gene>
<reference evidence="2" key="1">
    <citation type="submission" date="2018-05" db="EMBL/GenBank/DDBJ databases">
        <authorList>
            <person name="Lanie J.A."/>
            <person name="Ng W.-L."/>
            <person name="Kazmierczak K.M."/>
            <person name="Andrzejewski T.M."/>
            <person name="Davidsen T.M."/>
            <person name="Wayne K.J."/>
            <person name="Tettelin H."/>
            <person name="Glass J.I."/>
            <person name="Rusch D."/>
            <person name="Podicherti R."/>
            <person name="Tsui H.-C.T."/>
            <person name="Winkler M.E."/>
        </authorList>
    </citation>
    <scope>NUCLEOTIDE SEQUENCE</scope>
</reference>
<sequence length="151" mass="17230">MSTDVILIAAVTVDGYIARHNLEETSWSEDLHLFKEQTMGFPIIMGSNTYSTLSAELEGRKTIVIHRNEDPKTILSSIQDERCFVIGGGKTYFRFAPYITHIYVTPHPYVFGKGVPLFDGTPEEMSLVFQDLVTVNDKRGIYQYQYKVLKQ</sequence>
<feature type="domain" description="DHFR" evidence="1">
    <location>
        <begin position="5"/>
        <end position="105"/>
    </location>
</feature>
<dbReference type="GO" id="GO:0004146">
    <property type="term" value="F:dihydrofolate reductase activity"/>
    <property type="evidence" value="ECO:0007669"/>
    <property type="project" value="InterPro"/>
</dbReference>
<organism evidence="2">
    <name type="scientific">marine metagenome</name>
    <dbReference type="NCBI Taxonomy" id="408172"/>
    <lineage>
        <taxon>unclassified sequences</taxon>
        <taxon>metagenomes</taxon>
        <taxon>ecological metagenomes</taxon>
    </lineage>
</organism>
<dbReference type="Gene3D" id="3.40.430.10">
    <property type="entry name" value="Dihydrofolate Reductase, subunit A"/>
    <property type="match status" value="1"/>
</dbReference>
<dbReference type="SUPFAM" id="SSF53597">
    <property type="entry name" value="Dihydrofolate reductase-like"/>
    <property type="match status" value="1"/>
</dbReference>
<evidence type="ECO:0000313" key="2">
    <source>
        <dbReference type="EMBL" id="SVA36217.1"/>
    </source>
</evidence>
<dbReference type="CDD" id="cd00209">
    <property type="entry name" value="DHFR"/>
    <property type="match status" value="1"/>
</dbReference>
<dbReference type="InterPro" id="IPR001796">
    <property type="entry name" value="DHFR_dom"/>
</dbReference>
<dbReference type="AlphaFoldDB" id="A0A381V964"/>
<dbReference type="InterPro" id="IPR024072">
    <property type="entry name" value="DHFR-like_dom_sf"/>
</dbReference>
<dbReference type="GO" id="GO:0046654">
    <property type="term" value="P:tetrahydrofolate biosynthetic process"/>
    <property type="evidence" value="ECO:0007669"/>
    <property type="project" value="InterPro"/>
</dbReference>
<dbReference type="Pfam" id="PF00186">
    <property type="entry name" value="DHFR_1"/>
    <property type="match status" value="1"/>
</dbReference>